<dbReference type="InterPro" id="IPR032675">
    <property type="entry name" value="LRR_dom_sf"/>
</dbReference>
<dbReference type="PROSITE" id="PS50181">
    <property type="entry name" value="FBOX"/>
    <property type="match status" value="1"/>
</dbReference>
<dbReference type="SUPFAM" id="SSF52047">
    <property type="entry name" value="RNI-like"/>
    <property type="match status" value="2"/>
</dbReference>
<accession>A0A163DTA1</accession>
<sequence length="641" mass="75032">MGFSELPFEILLKIADNLWNNELLACALTCKGWRHPFLMVLWKKIRIFNLKEMKAFIKSIKASKNVSSSPSHLIHTLELRINSCDLKSFDMDISEIFKYTQNLKHLYLGDIDYKSIYTESTKSEKVWKFLESLTMRCCGAKEIQPANNILEFICACNMLQKLQVYEQGSGYHIEFSMDDFDKMHQSLQNLSSFDLQIYLCPDFSTTLNTIPNTTPAFGVTSLYIGSRENRKYVNSETSICQNNWNPLWLCYFEYKYPNLRSLTLDVAGSRDNPINSDQRQTIISLFRSNPNAFRHLEEFGLVTDTYFESSDFVLWDLLCTLKLPLKHLKLNATRSGKVDPSHPMDTNKILQYVSETIETLSLTGFIYNRDHQNMTLELSYYCPFLTKLCIRGKNVSLNLDNILEKCVALKKLKFAGERLFVNTITTNEEPKKQHGLQKLMLYDCAIKAELFHYISFRCRSLKDMTLRNMFIEGSICEETGRLLLDMQYTFLTTLYIGKIKYGESYEEMDSAYDIALTLVSQITKPQMFNERNKKEETEIDSNQPIVESYDLEWFYTHEYNWRDGTSTTDSMEISKENIKIIHEYFKNFPLNSRNLSSYEDELDLEEEPENWWKFELYRGYGEFRFGKVEHISILGASDDEF</sequence>
<dbReference type="InParanoid" id="A0A163DTA1"/>
<dbReference type="Gene3D" id="3.80.10.10">
    <property type="entry name" value="Ribonuclease Inhibitor"/>
    <property type="match status" value="1"/>
</dbReference>
<proteinExistence type="predicted"/>
<dbReference type="CDD" id="cd09917">
    <property type="entry name" value="F-box_SF"/>
    <property type="match status" value="1"/>
</dbReference>
<dbReference type="InterPro" id="IPR036047">
    <property type="entry name" value="F-box-like_dom_sf"/>
</dbReference>
<feature type="domain" description="F-box" evidence="1">
    <location>
        <begin position="1"/>
        <end position="45"/>
    </location>
</feature>
<dbReference type="AlphaFoldDB" id="A0A163DTA1"/>
<evidence type="ECO:0000259" key="1">
    <source>
        <dbReference type="PROSITE" id="PS50181"/>
    </source>
</evidence>
<keyword evidence="3" id="KW-1185">Reference proteome</keyword>
<protein>
    <recommendedName>
        <fullName evidence="1">F-box domain-containing protein</fullName>
    </recommendedName>
</protein>
<dbReference type="InterPro" id="IPR001810">
    <property type="entry name" value="F-box_dom"/>
</dbReference>
<organism evidence="2 3">
    <name type="scientific">Phycomyces blakesleeanus (strain ATCC 8743b / DSM 1359 / FGSC 10004 / NBRC 33097 / NRRL 1555)</name>
    <dbReference type="NCBI Taxonomy" id="763407"/>
    <lineage>
        <taxon>Eukaryota</taxon>
        <taxon>Fungi</taxon>
        <taxon>Fungi incertae sedis</taxon>
        <taxon>Mucoromycota</taxon>
        <taxon>Mucoromycotina</taxon>
        <taxon>Mucoromycetes</taxon>
        <taxon>Mucorales</taxon>
        <taxon>Phycomycetaceae</taxon>
        <taxon>Phycomyces</taxon>
    </lineage>
</organism>
<gene>
    <name evidence="2" type="ORF">PHYBLDRAFT_181482</name>
</gene>
<name>A0A163DTA1_PHYB8</name>
<reference evidence="3" key="1">
    <citation type="submission" date="2015-06" db="EMBL/GenBank/DDBJ databases">
        <title>Expansion of signal transduction pathways in fungi by whole-genome duplication.</title>
        <authorList>
            <consortium name="DOE Joint Genome Institute"/>
            <person name="Corrochano L.M."/>
            <person name="Kuo A."/>
            <person name="Marcet-Houben M."/>
            <person name="Polaino S."/>
            <person name="Salamov A."/>
            <person name="Villalobos J.M."/>
            <person name="Alvarez M.I."/>
            <person name="Avalos J."/>
            <person name="Benito E.P."/>
            <person name="Benoit I."/>
            <person name="Burger G."/>
            <person name="Camino L.P."/>
            <person name="Canovas D."/>
            <person name="Cerda-Olmedo E."/>
            <person name="Cheng J.-F."/>
            <person name="Dominguez A."/>
            <person name="Elias M."/>
            <person name="Eslava A.P."/>
            <person name="Glaser F."/>
            <person name="Grimwood J."/>
            <person name="Gutierrez G."/>
            <person name="Heitman J."/>
            <person name="Henrissat B."/>
            <person name="Iturriaga E.A."/>
            <person name="Lang B.F."/>
            <person name="Lavin J.L."/>
            <person name="Lee S."/>
            <person name="Li W."/>
            <person name="Lindquist E."/>
            <person name="Lopez-Garcia S."/>
            <person name="Luque E.M."/>
            <person name="Marcos A.T."/>
            <person name="Martin J."/>
            <person name="McCluskey K."/>
            <person name="Medina H.R."/>
            <person name="Miralles-Duran A."/>
            <person name="Miyazaki A."/>
            <person name="Munoz-Torres E."/>
            <person name="Oguiza J.A."/>
            <person name="Ohm R."/>
            <person name="Olmedo M."/>
            <person name="Orejas M."/>
            <person name="Ortiz-Castellanos L."/>
            <person name="Pisabarro A.G."/>
            <person name="Rodriguez-Romero J."/>
            <person name="Ruiz-Herrera J."/>
            <person name="Ruiz-Vazquez R."/>
            <person name="Sanz C."/>
            <person name="Schackwitz W."/>
            <person name="Schmutz J."/>
            <person name="Shahriari M."/>
            <person name="Shelest E."/>
            <person name="Silva-Franco F."/>
            <person name="Soanes D."/>
            <person name="Syed K."/>
            <person name="Tagua V.G."/>
            <person name="Talbot N.J."/>
            <person name="Thon M."/>
            <person name="De vries R.P."/>
            <person name="Wiebenga A."/>
            <person name="Yadav J.S."/>
            <person name="Braun E.L."/>
            <person name="Baker S."/>
            <person name="Garre V."/>
            <person name="Horwitz B."/>
            <person name="Torres-Martinez S."/>
            <person name="Idnurm A."/>
            <person name="Herrera-Estrella A."/>
            <person name="Gabaldon T."/>
            <person name="Grigoriev I.V."/>
        </authorList>
    </citation>
    <scope>NUCLEOTIDE SEQUENCE [LARGE SCALE GENOMIC DNA]</scope>
    <source>
        <strain evidence="3">NRRL 1555(-)</strain>
    </source>
</reference>
<dbReference type="RefSeq" id="XP_018291320.1">
    <property type="nucleotide sequence ID" value="XM_018438475.1"/>
</dbReference>
<dbReference type="VEuPathDB" id="FungiDB:PHYBLDRAFT_181482"/>
<evidence type="ECO:0000313" key="3">
    <source>
        <dbReference type="Proteomes" id="UP000077315"/>
    </source>
</evidence>
<dbReference type="EMBL" id="KV440981">
    <property type="protein sequence ID" value="OAD73280.1"/>
    <property type="molecule type" value="Genomic_DNA"/>
</dbReference>
<evidence type="ECO:0000313" key="2">
    <source>
        <dbReference type="EMBL" id="OAD73280.1"/>
    </source>
</evidence>
<dbReference type="Proteomes" id="UP000077315">
    <property type="component" value="Unassembled WGS sequence"/>
</dbReference>
<dbReference type="GeneID" id="28999381"/>
<dbReference type="OrthoDB" id="2253782at2759"/>
<dbReference type="Pfam" id="PF12937">
    <property type="entry name" value="F-box-like"/>
    <property type="match status" value="1"/>
</dbReference>
<dbReference type="SUPFAM" id="SSF81383">
    <property type="entry name" value="F-box domain"/>
    <property type="match status" value="1"/>
</dbReference>
<dbReference type="Gene3D" id="1.20.1280.50">
    <property type="match status" value="1"/>
</dbReference>